<gene>
    <name evidence="2" type="ORF">A2493_00275</name>
</gene>
<keyword evidence="1" id="KW-0812">Transmembrane</keyword>
<dbReference type="Proteomes" id="UP000178349">
    <property type="component" value="Unassembled WGS sequence"/>
</dbReference>
<evidence type="ECO:0000313" key="3">
    <source>
        <dbReference type="Proteomes" id="UP000178349"/>
    </source>
</evidence>
<reference evidence="2 3" key="1">
    <citation type="journal article" date="2016" name="Nat. Commun.">
        <title>Thousands of microbial genomes shed light on interconnected biogeochemical processes in an aquifer system.</title>
        <authorList>
            <person name="Anantharaman K."/>
            <person name="Brown C.T."/>
            <person name="Hug L.A."/>
            <person name="Sharon I."/>
            <person name="Castelle C.J."/>
            <person name="Probst A.J."/>
            <person name="Thomas B.C."/>
            <person name="Singh A."/>
            <person name="Wilkins M.J."/>
            <person name="Karaoz U."/>
            <person name="Brodie E.L."/>
            <person name="Williams K.H."/>
            <person name="Hubbard S.S."/>
            <person name="Banfield J.F."/>
        </authorList>
    </citation>
    <scope>NUCLEOTIDE SEQUENCE [LARGE SCALE GENOMIC DNA]</scope>
</reference>
<keyword evidence="1" id="KW-0472">Membrane</keyword>
<organism evidence="2 3">
    <name type="scientific">Candidatus Magasanikbacteria bacterium RIFOXYC12_FULL_33_11</name>
    <dbReference type="NCBI Taxonomy" id="1798701"/>
    <lineage>
        <taxon>Bacteria</taxon>
        <taxon>Candidatus Magasanikiibacteriota</taxon>
    </lineage>
</organism>
<protein>
    <recommendedName>
        <fullName evidence="4">PDZ domain-containing protein</fullName>
    </recommendedName>
</protein>
<feature type="transmembrane region" description="Helical" evidence="1">
    <location>
        <begin position="29"/>
        <end position="52"/>
    </location>
</feature>
<keyword evidence="1" id="KW-1133">Transmembrane helix</keyword>
<dbReference type="AlphaFoldDB" id="A0A1F6NQB8"/>
<dbReference type="Gene3D" id="2.30.42.10">
    <property type="match status" value="1"/>
</dbReference>
<name>A0A1F6NQB8_9BACT</name>
<evidence type="ECO:0000313" key="2">
    <source>
        <dbReference type="EMBL" id="OGH85963.1"/>
    </source>
</evidence>
<sequence>MGMIKKQPPHLPEKKFSEQNYHFWQNIRFIFYVVVISLLAGITGSLIVSAWLEPSFYSNEGGFLINKNYNSQKENISTWSQTPSALAAKRLEFSTINIFDKTLEVSQNFYPESAFVGRAAMLSSNGWGVIYYPDFNKNKLSTWLALDSQGLNYEIENTLFDSERGFVYIKFVGNNFRVMSFPNWDNFTNGTKVWVSDYNVWKERQLGDTIVVVDNPHKITEQYSRLHLEPDTKVGDIVMTEEGHFVGFVDKEGLLQTAWYSEYQLSNLLEKNEFVMSDIDWVGYFVERHGVSDIAQTPGKGFFVVNAGKNSADLKKGDIITEVNGNQVDPHNLWRVVVTTKSDLKLTLWRNNKEVNIIINNFSVNQ</sequence>
<accession>A0A1F6NQB8</accession>
<dbReference type="SUPFAM" id="SSF50156">
    <property type="entry name" value="PDZ domain-like"/>
    <property type="match status" value="1"/>
</dbReference>
<dbReference type="InterPro" id="IPR036034">
    <property type="entry name" value="PDZ_sf"/>
</dbReference>
<proteinExistence type="predicted"/>
<evidence type="ECO:0000256" key="1">
    <source>
        <dbReference type="SAM" id="Phobius"/>
    </source>
</evidence>
<dbReference type="EMBL" id="MFQW01000033">
    <property type="protein sequence ID" value="OGH85963.1"/>
    <property type="molecule type" value="Genomic_DNA"/>
</dbReference>
<evidence type="ECO:0008006" key="4">
    <source>
        <dbReference type="Google" id="ProtNLM"/>
    </source>
</evidence>
<comment type="caution">
    <text evidence="2">The sequence shown here is derived from an EMBL/GenBank/DDBJ whole genome shotgun (WGS) entry which is preliminary data.</text>
</comment>